<name>A0AAJ5ZK58_9CHLR</name>
<dbReference type="Gene3D" id="3.40.630.30">
    <property type="match status" value="1"/>
</dbReference>
<dbReference type="SUPFAM" id="SSF55729">
    <property type="entry name" value="Acyl-CoA N-acyltransferases (Nat)"/>
    <property type="match status" value="1"/>
</dbReference>
<evidence type="ECO:0000313" key="2">
    <source>
        <dbReference type="EMBL" id="MDG0866556.1"/>
    </source>
</evidence>
<keyword evidence="4" id="KW-1185">Reference proteome</keyword>
<evidence type="ECO:0000313" key="4">
    <source>
        <dbReference type="Proteomes" id="UP001219901"/>
    </source>
</evidence>
<dbReference type="CDD" id="cd04301">
    <property type="entry name" value="NAT_SF"/>
    <property type="match status" value="1"/>
</dbReference>
<dbReference type="Proteomes" id="UP001321249">
    <property type="component" value="Unassembled WGS sequence"/>
</dbReference>
<dbReference type="PANTHER" id="PTHR43792">
    <property type="entry name" value="GNAT FAMILY, PUTATIVE (AFU_ORTHOLOGUE AFUA_3G00765)-RELATED-RELATED"/>
    <property type="match status" value="1"/>
</dbReference>
<dbReference type="Pfam" id="PF13302">
    <property type="entry name" value="Acetyltransf_3"/>
    <property type="match status" value="1"/>
</dbReference>
<dbReference type="InterPro" id="IPR000182">
    <property type="entry name" value="GNAT_dom"/>
</dbReference>
<dbReference type="GO" id="GO:0016747">
    <property type="term" value="F:acyltransferase activity, transferring groups other than amino-acyl groups"/>
    <property type="evidence" value="ECO:0007669"/>
    <property type="project" value="InterPro"/>
</dbReference>
<dbReference type="EMBL" id="WMBE01000002">
    <property type="protein sequence ID" value="MDG0866556.1"/>
    <property type="molecule type" value="Genomic_DNA"/>
</dbReference>
<gene>
    <name evidence="2" type="ORF">GKO46_05640</name>
    <name evidence="3" type="ORF">GKO48_13885</name>
</gene>
<dbReference type="PANTHER" id="PTHR43792:SF1">
    <property type="entry name" value="N-ACETYLTRANSFERASE DOMAIN-CONTAINING PROTEIN"/>
    <property type="match status" value="1"/>
</dbReference>
<evidence type="ECO:0000313" key="5">
    <source>
        <dbReference type="Proteomes" id="UP001321249"/>
    </source>
</evidence>
<evidence type="ECO:0000259" key="1">
    <source>
        <dbReference type="PROSITE" id="PS51186"/>
    </source>
</evidence>
<dbReference type="InterPro" id="IPR016181">
    <property type="entry name" value="Acyl_CoA_acyltransferase"/>
</dbReference>
<dbReference type="AlphaFoldDB" id="A0AAJ5ZK58"/>
<proteinExistence type="predicted"/>
<dbReference type="Proteomes" id="UP001219901">
    <property type="component" value="Chromosome"/>
</dbReference>
<feature type="domain" description="N-acetyltransferase" evidence="1">
    <location>
        <begin position="13"/>
        <end position="175"/>
    </location>
</feature>
<protein>
    <submittedName>
        <fullName evidence="3">GNAT family N-acetyltransferase</fullName>
    </submittedName>
</protein>
<reference evidence="4" key="3">
    <citation type="submission" date="2023-06" db="EMBL/GenBank/DDBJ databases">
        <title>Pangenomics reveal diversification of enzyme families and niche specialization in globally abundant SAR202 bacteria.</title>
        <authorList>
            <person name="Saw J.H.W."/>
        </authorList>
    </citation>
    <scope>NUCLEOTIDE SEQUENCE [LARGE SCALE GENOMIC DNA]</scope>
    <source>
        <strain evidence="4">JH1073</strain>
    </source>
</reference>
<accession>A0AAJ5ZK58</accession>
<sequence>MQLLDVEIVTERLILRPIDLIDLEPIAREFDEEITRYMYPPPARSAMDVAPFIANSIEGLSNNTNLQLVANLAENSEQFVGCLGLHRVNTPTPELGVWIAKGFHRQGLGLEAIEALCGWAADEIECDYLRYTVDRENLPSRRIPENLGGEIEDEYDRITPDGRTLNIVEYRIYPETI</sequence>
<dbReference type="InterPro" id="IPR051531">
    <property type="entry name" value="N-acetyltransferase"/>
</dbReference>
<dbReference type="PROSITE" id="PS51186">
    <property type="entry name" value="GNAT"/>
    <property type="match status" value="1"/>
</dbReference>
<reference evidence="3" key="2">
    <citation type="journal article" date="2023" name="Nat. Commun.">
        <title>Cultivation of marine bacteria of the SAR202 clade.</title>
        <authorList>
            <person name="Lim Y."/>
            <person name="Seo J.H."/>
            <person name="Giovannoni S.J."/>
            <person name="Kang I."/>
            <person name="Cho J.C."/>
        </authorList>
    </citation>
    <scope>NUCLEOTIDE SEQUENCE</scope>
    <source>
        <strain evidence="3">JH1073</strain>
    </source>
</reference>
<evidence type="ECO:0000313" key="3">
    <source>
        <dbReference type="EMBL" id="WFG40830.1"/>
    </source>
</evidence>
<dbReference type="EMBL" id="CP046147">
    <property type="protein sequence ID" value="WFG40830.1"/>
    <property type="molecule type" value="Genomic_DNA"/>
</dbReference>
<organism evidence="3 4">
    <name type="scientific">Candidatus Lucifugimonas marina</name>
    <dbReference type="NCBI Taxonomy" id="3038979"/>
    <lineage>
        <taxon>Bacteria</taxon>
        <taxon>Bacillati</taxon>
        <taxon>Chloroflexota</taxon>
        <taxon>Dehalococcoidia</taxon>
        <taxon>SAR202 cluster</taxon>
        <taxon>Candidatus Lucifugimonadales</taxon>
        <taxon>Candidatus Lucifugimonadaceae</taxon>
        <taxon>Candidatus Lucifugimonas</taxon>
    </lineage>
</organism>
<reference evidence="4 5" key="1">
    <citation type="submission" date="2019-11" db="EMBL/GenBank/DDBJ databases">
        <authorList>
            <person name="Cho J.-C."/>
        </authorList>
    </citation>
    <scope>NUCLEOTIDE SEQUENCE [LARGE SCALE GENOMIC DNA]</scope>
    <source>
        <strain evidence="3 4">JH1073</strain>
        <strain evidence="2 5">JH702</strain>
    </source>
</reference>